<evidence type="ECO:0000256" key="1">
    <source>
        <dbReference type="SAM" id="MobiDB-lite"/>
    </source>
</evidence>
<reference evidence="2" key="4">
    <citation type="submission" date="2019-03" db="UniProtKB">
        <authorList>
            <consortium name="EnsemblPlants"/>
        </authorList>
    </citation>
    <scope>IDENTIFICATION</scope>
</reference>
<dbReference type="AlphaFoldDB" id="A0A453MII1"/>
<organism evidence="2 3">
    <name type="scientific">Aegilops tauschii subsp. strangulata</name>
    <name type="common">Goatgrass</name>
    <dbReference type="NCBI Taxonomy" id="200361"/>
    <lineage>
        <taxon>Eukaryota</taxon>
        <taxon>Viridiplantae</taxon>
        <taxon>Streptophyta</taxon>
        <taxon>Embryophyta</taxon>
        <taxon>Tracheophyta</taxon>
        <taxon>Spermatophyta</taxon>
        <taxon>Magnoliopsida</taxon>
        <taxon>Liliopsida</taxon>
        <taxon>Poales</taxon>
        <taxon>Poaceae</taxon>
        <taxon>BOP clade</taxon>
        <taxon>Pooideae</taxon>
        <taxon>Triticodae</taxon>
        <taxon>Triticeae</taxon>
        <taxon>Triticinae</taxon>
        <taxon>Aegilops</taxon>
    </lineage>
</organism>
<reference evidence="2" key="5">
    <citation type="journal article" date="2021" name="G3 (Bethesda)">
        <title>Aegilops tauschii genome assembly Aet v5.0 features greater sequence contiguity and improved annotation.</title>
        <authorList>
            <person name="Wang L."/>
            <person name="Zhu T."/>
            <person name="Rodriguez J.C."/>
            <person name="Deal K.R."/>
            <person name="Dubcovsky J."/>
            <person name="McGuire P.E."/>
            <person name="Lux T."/>
            <person name="Spannagl M."/>
            <person name="Mayer K.F.X."/>
            <person name="Baldrich P."/>
            <person name="Meyers B.C."/>
            <person name="Huo N."/>
            <person name="Gu Y.Q."/>
            <person name="Zhou H."/>
            <person name="Devos K.M."/>
            <person name="Bennetzen J.L."/>
            <person name="Unver T."/>
            <person name="Budak H."/>
            <person name="Gulick P.J."/>
            <person name="Galiba G."/>
            <person name="Kalapos B."/>
            <person name="Nelson D.R."/>
            <person name="Li P."/>
            <person name="You F.M."/>
            <person name="Luo M.C."/>
            <person name="Dvorak J."/>
        </authorList>
    </citation>
    <scope>NUCLEOTIDE SEQUENCE [LARGE SCALE GENOMIC DNA]</scope>
    <source>
        <strain evidence="2">cv. AL8/78</strain>
    </source>
</reference>
<reference evidence="2" key="3">
    <citation type="journal article" date="2017" name="Nature">
        <title>Genome sequence of the progenitor of the wheat D genome Aegilops tauschii.</title>
        <authorList>
            <person name="Luo M.C."/>
            <person name="Gu Y.Q."/>
            <person name="Puiu D."/>
            <person name="Wang H."/>
            <person name="Twardziok S.O."/>
            <person name="Deal K.R."/>
            <person name="Huo N."/>
            <person name="Zhu T."/>
            <person name="Wang L."/>
            <person name="Wang Y."/>
            <person name="McGuire P.E."/>
            <person name="Liu S."/>
            <person name="Long H."/>
            <person name="Ramasamy R.K."/>
            <person name="Rodriguez J.C."/>
            <person name="Van S.L."/>
            <person name="Yuan L."/>
            <person name="Wang Z."/>
            <person name="Xia Z."/>
            <person name="Xiao L."/>
            <person name="Anderson O.D."/>
            <person name="Ouyang S."/>
            <person name="Liang Y."/>
            <person name="Zimin A.V."/>
            <person name="Pertea G."/>
            <person name="Qi P."/>
            <person name="Bennetzen J.L."/>
            <person name="Dai X."/>
            <person name="Dawson M.W."/>
            <person name="Muller H.G."/>
            <person name="Kugler K."/>
            <person name="Rivarola-Duarte L."/>
            <person name="Spannagl M."/>
            <person name="Mayer K.F.X."/>
            <person name="Lu F.H."/>
            <person name="Bevan M.W."/>
            <person name="Leroy P."/>
            <person name="Li P."/>
            <person name="You F.M."/>
            <person name="Sun Q."/>
            <person name="Liu Z."/>
            <person name="Lyons E."/>
            <person name="Wicker T."/>
            <person name="Salzberg S.L."/>
            <person name="Devos K.M."/>
            <person name="Dvorak J."/>
        </authorList>
    </citation>
    <scope>NUCLEOTIDE SEQUENCE [LARGE SCALE GENOMIC DNA]</scope>
    <source>
        <strain evidence="2">cv. AL8/78</strain>
    </source>
</reference>
<reference evidence="3" key="2">
    <citation type="journal article" date="2017" name="Nat. Plants">
        <title>The Aegilops tauschii genome reveals multiple impacts of transposons.</title>
        <authorList>
            <person name="Zhao G."/>
            <person name="Zou C."/>
            <person name="Li K."/>
            <person name="Wang K."/>
            <person name="Li T."/>
            <person name="Gao L."/>
            <person name="Zhang X."/>
            <person name="Wang H."/>
            <person name="Yang Z."/>
            <person name="Liu X."/>
            <person name="Jiang W."/>
            <person name="Mao L."/>
            <person name="Kong X."/>
            <person name="Jiao Y."/>
            <person name="Jia J."/>
        </authorList>
    </citation>
    <scope>NUCLEOTIDE SEQUENCE [LARGE SCALE GENOMIC DNA]</scope>
    <source>
        <strain evidence="3">cv. AL8/78</strain>
    </source>
</reference>
<protein>
    <submittedName>
        <fullName evidence="2">Uncharacterized protein</fullName>
    </submittedName>
</protein>
<dbReference type="Proteomes" id="UP000015105">
    <property type="component" value="Chromosome 5D"/>
</dbReference>
<sequence>LRHVLPSPVASSPVGPLSARDHHQEASPAAINDGGRDASRRLNSQERINPYDEAH</sequence>
<keyword evidence="3" id="KW-1185">Reference proteome</keyword>
<evidence type="ECO:0000313" key="3">
    <source>
        <dbReference type="Proteomes" id="UP000015105"/>
    </source>
</evidence>
<accession>A0A453MII1</accession>
<dbReference type="EnsemblPlants" id="AET5Gv21194900.2">
    <property type="protein sequence ID" value="AET5Gv21194900.2"/>
    <property type="gene ID" value="AET5Gv21194900"/>
</dbReference>
<proteinExistence type="predicted"/>
<feature type="region of interest" description="Disordered" evidence="1">
    <location>
        <begin position="1"/>
        <end position="55"/>
    </location>
</feature>
<evidence type="ECO:0000313" key="2">
    <source>
        <dbReference type="EnsemblPlants" id="AET5Gv21194900.2"/>
    </source>
</evidence>
<dbReference type="Gramene" id="AET5Gv21194900.2">
    <property type="protein sequence ID" value="AET5Gv21194900.2"/>
    <property type="gene ID" value="AET5Gv21194900"/>
</dbReference>
<feature type="compositionally biased region" description="Basic and acidic residues" evidence="1">
    <location>
        <begin position="34"/>
        <end position="55"/>
    </location>
</feature>
<reference evidence="3" key="1">
    <citation type="journal article" date="2014" name="Science">
        <title>Ancient hybridizations among the ancestral genomes of bread wheat.</title>
        <authorList>
            <consortium name="International Wheat Genome Sequencing Consortium,"/>
            <person name="Marcussen T."/>
            <person name="Sandve S.R."/>
            <person name="Heier L."/>
            <person name="Spannagl M."/>
            <person name="Pfeifer M."/>
            <person name="Jakobsen K.S."/>
            <person name="Wulff B.B."/>
            <person name="Steuernagel B."/>
            <person name="Mayer K.F."/>
            <person name="Olsen O.A."/>
        </authorList>
    </citation>
    <scope>NUCLEOTIDE SEQUENCE [LARGE SCALE GENOMIC DNA]</scope>
    <source>
        <strain evidence="3">cv. AL8/78</strain>
    </source>
</reference>
<name>A0A453MII1_AEGTS</name>